<evidence type="ECO:0000313" key="3">
    <source>
        <dbReference type="Proteomes" id="UP000585474"/>
    </source>
</evidence>
<feature type="domain" description="Reverse transcriptase zinc-binding" evidence="1">
    <location>
        <begin position="35"/>
        <end position="99"/>
    </location>
</feature>
<organism evidence="2 3">
    <name type="scientific">Actinidia rufa</name>
    <dbReference type="NCBI Taxonomy" id="165716"/>
    <lineage>
        <taxon>Eukaryota</taxon>
        <taxon>Viridiplantae</taxon>
        <taxon>Streptophyta</taxon>
        <taxon>Embryophyta</taxon>
        <taxon>Tracheophyta</taxon>
        <taxon>Spermatophyta</taxon>
        <taxon>Magnoliopsida</taxon>
        <taxon>eudicotyledons</taxon>
        <taxon>Gunneridae</taxon>
        <taxon>Pentapetalae</taxon>
        <taxon>asterids</taxon>
        <taxon>Ericales</taxon>
        <taxon>Actinidiaceae</taxon>
        <taxon>Actinidia</taxon>
    </lineage>
</organism>
<dbReference type="Pfam" id="PF13966">
    <property type="entry name" value="zf-RVT"/>
    <property type="match status" value="1"/>
</dbReference>
<dbReference type="Proteomes" id="UP000585474">
    <property type="component" value="Unassembled WGS sequence"/>
</dbReference>
<dbReference type="InterPro" id="IPR026960">
    <property type="entry name" value="RVT-Znf"/>
</dbReference>
<comment type="caution">
    <text evidence="2">The sequence shown here is derived from an EMBL/GenBank/DDBJ whole genome shotgun (WGS) entry which is preliminary data.</text>
</comment>
<name>A0A7J0GIL8_9ERIC</name>
<gene>
    <name evidence="2" type="ORF">Acr_21g0011810</name>
</gene>
<dbReference type="EMBL" id="BJWL01000021">
    <property type="protein sequence ID" value="GFZ10582.1"/>
    <property type="molecule type" value="Genomic_DNA"/>
</dbReference>
<accession>A0A7J0GIL8</accession>
<sequence length="165" mass="19094">MVRHLALIRDKIVAVEGSPQTALDRLYHWAAQGNVKACYDFFRTKGTNPCWTKIIWHRALMPKHSFVLWLSLKEKLLTRDKISEQIEDTSCVLCGSEMDHQKARGTGVQAIAKRIGIACTVYCIWKHRNTRIFEGKITHPSSIIRDIKIQVYRSLHGFFPNFKEL</sequence>
<protein>
    <recommendedName>
        <fullName evidence="1">Reverse transcriptase zinc-binding domain-containing protein</fullName>
    </recommendedName>
</protein>
<keyword evidence="3" id="KW-1185">Reference proteome</keyword>
<proteinExistence type="predicted"/>
<dbReference type="OrthoDB" id="1622315at2759"/>
<evidence type="ECO:0000313" key="2">
    <source>
        <dbReference type="EMBL" id="GFZ10582.1"/>
    </source>
</evidence>
<reference evidence="2 3" key="1">
    <citation type="submission" date="2019-07" db="EMBL/GenBank/DDBJ databases">
        <title>De Novo Assembly of kiwifruit Actinidia rufa.</title>
        <authorList>
            <person name="Sugita-Konishi S."/>
            <person name="Sato K."/>
            <person name="Mori E."/>
            <person name="Abe Y."/>
            <person name="Kisaki G."/>
            <person name="Hamano K."/>
            <person name="Suezawa K."/>
            <person name="Otani M."/>
            <person name="Fukuda T."/>
            <person name="Manabe T."/>
            <person name="Gomi K."/>
            <person name="Tabuchi M."/>
            <person name="Akimitsu K."/>
            <person name="Kataoka I."/>
        </authorList>
    </citation>
    <scope>NUCLEOTIDE SEQUENCE [LARGE SCALE GENOMIC DNA]</scope>
    <source>
        <strain evidence="3">cv. Fuchu</strain>
    </source>
</reference>
<dbReference type="AlphaFoldDB" id="A0A7J0GIL8"/>
<evidence type="ECO:0000259" key="1">
    <source>
        <dbReference type="Pfam" id="PF13966"/>
    </source>
</evidence>